<keyword evidence="1" id="KW-0812">Transmembrane</keyword>
<reference evidence="3 4" key="1">
    <citation type="submission" date="2016-10" db="EMBL/GenBank/DDBJ databases">
        <authorList>
            <person name="de Groot N.N."/>
        </authorList>
    </citation>
    <scope>NUCLEOTIDE SEQUENCE [LARGE SCALE GENOMIC DNA]</scope>
    <source>
        <strain evidence="3 4">CGMCC 4.6533</strain>
    </source>
</reference>
<feature type="domain" description="AB hydrolase-1" evidence="2">
    <location>
        <begin position="85"/>
        <end position="334"/>
    </location>
</feature>
<dbReference type="PANTHER" id="PTHR43798:SF33">
    <property type="entry name" value="HYDROLASE, PUTATIVE (AFU_ORTHOLOGUE AFUA_2G14860)-RELATED"/>
    <property type="match status" value="1"/>
</dbReference>
<evidence type="ECO:0000313" key="3">
    <source>
        <dbReference type="EMBL" id="SDJ45216.1"/>
    </source>
</evidence>
<dbReference type="GO" id="GO:0016020">
    <property type="term" value="C:membrane"/>
    <property type="evidence" value="ECO:0007669"/>
    <property type="project" value="TreeGrafter"/>
</dbReference>
<dbReference type="Gene3D" id="3.40.50.1820">
    <property type="entry name" value="alpha/beta hydrolase"/>
    <property type="match status" value="1"/>
</dbReference>
<dbReference type="PANTHER" id="PTHR43798">
    <property type="entry name" value="MONOACYLGLYCEROL LIPASE"/>
    <property type="match status" value="1"/>
</dbReference>
<dbReference type="EMBL" id="FNDJ01000010">
    <property type="protein sequence ID" value="SDJ45216.1"/>
    <property type="molecule type" value="Genomic_DNA"/>
</dbReference>
<dbReference type="SUPFAM" id="SSF53474">
    <property type="entry name" value="alpha/beta-Hydrolases"/>
    <property type="match status" value="1"/>
</dbReference>
<dbReference type="Proteomes" id="UP000199202">
    <property type="component" value="Unassembled WGS sequence"/>
</dbReference>
<dbReference type="Pfam" id="PF00561">
    <property type="entry name" value="Abhydrolase_1"/>
    <property type="match status" value="1"/>
</dbReference>
<evidence type="ECO:0000313" key="4">
    <source>
        <dbReference type="Proteomes" id="UP000199202"/>
    </source>
</evidence>
<protein>
    <submittedName>
        <fullName evidence="3">Pimeloyl-ACP methyl ester carboxylesterase</fullName>
    </submittedName>
</protein>
<feature type="transmembrane region" description="Helical" evidence="1">
    <location>
        <begin position="26"/>
        <end position="45"/>
    </location>
</feature>
<sequence>MAANRVQLPKGAEAVRKRRVVKIVRVVLAVLVGVPAVAVVGLLLWNGGIDTDPRRELLPGLRLDLRTATTRLGPIEYDLHGTKGPVLLSVHAGLGGADQGRLFAGWLRQDGYRVLSPSRPGYLGTPLESGRTNEEQADLLAALLDELGIDRVGVLAVSAGSPVGYTFAARHPDRVWGLVSVGGLSKRQPPGKPGSSVRRAFLNTVGQKLALLTARLSFDSVISSTLDETSTFTEEQRAARRSYILNTPRVRALFEAMFETTFPYERRWPGTDNDAAQARRGDLPLTRIKAPALLIHGRQDGDVPFDHGTFAAGRIPGAEHLWMDDEDHLGFWLSPKAEQVQAVLRAFLRRHAPAG</sequence>
<dbReference type="InterPro" id="IPR050266">
    <property type="entry name" value="AB_hydrolase_sf"/>
</dbReference>
<gene>
    <name evidence="3" type="ORF">SAMN05421869_110292</name>
</gene>
<proteinExistence type="predicted"/>
<evidence type="ECO:0000256" key="1">
    <source>
        <dbReference type="SAM" id="Phobius"/>
    </source>
</evidence>
<dbReference type="InterPro" id="IPR029058">
    <property type="entry name" value="AB_hydrolase_fold"/>
</dbReference>
<dbReference type="AlphaFoldDB" id="A0A1G8TUG9"/>
<keyword evidence="1" id="KW-0472">Membrane</keyword>
<dbReference type="GO" id="GO:0003824">
    <property type="term" value="F:catalytic activity"/>
    <property type="evidence" value="ECO:0007669"/>
    <property type="project" value="UniProtKB-ARBA"/>
</dbReference>
<dbReference type="InterPro" id="IPR000073">
    <property type="entry name" value="AB_hydrolase_1"/>
</dbReference>
<keyword evidence="4" id="KW-1185">Reference proteome</keyword>
<name>A0A1G8TUG9_9ACTN</name>
<accession>A0A1G8TUG9</accession>
<keyword evidence="1" id="KW-1133">Transmembrane helix</keyword>
<organism evidence="3 4">
    <name type="scientific">Nonomuraea jiangxiensis</name>
    <dbReference type="NCBI Taxonomy" id="633440"/>
    <lineage>
        <taxon>Bacteria</taxon>
        <taxon>Bacillati</taxon>
        <taxon>Actinomycetota</taxon>
        <taxon>Actinomycetes</taxon>
        <taxon>Streptosporangiales</taxon>
        <taxon>Streptosporangiaceae</taxon>
        <taxon>Nonomuraea</taxon>
    </lineage>
</organism>
<evidence type="ECO:0000259" key="2">
    <source>
        <dbReference type="Pfam" id="PF00561"/>
    </source>
</evidence>
<dbReference type="STRING" id="633440.SAMN05421869_110292"/>